<evidence type="ECO:0000256" key="2">
    <source>
        <dbReference type="ARBA" id="ARBA00022475"/>
    </source>
</evidence>
<evidence type="ECO:0000313" key="7">
    <source>
        <dbReference type="EMBL" id="MDE1462811.1"/>
    </source>
</evidence>
<organism evidence="7 8">
    <name type="scientific">Spartinivicinus poritis</name>
    <dbReference type="NCBI Taxonomy" id="2994640"/>
    <lineage>
        <taxon>Bacteria</taxon>
        <taxon>Pseudomonadati</taxon>
        <taxon>Pseudomonadota</taxon>
        <taxon>Gammaproteobacteria</taxon>
        <taxon>Oceanospirillales</taxon>
        <taxon>Zooshikellaceae</taxon>
        <taxon>Spartinivicinus</taxon>
    </lineage>
</organism>
<comment type="subcellular location">
    <subcellularLocation>
        <location evidence="1">Cell membrane</location>
        <topology evidence="1">Multi-pass membrane protein</topology>
    </subcellularLocation>
</comment>
<dbReference type="InterPro" id="IPR022791">
    <property type="entry name" value="L-PG_synthase/AglD"/>
</dbReference>
<feature type="transmembrane region" description="Helical" evidence="6">
    <location>
        <begin position="223"/>
        <end position="241"/>
    </location>
</feature>
<comment type="caution">
    <text evidence="7">The sequence shown here is derived from an EMBL/GenBank/DDBJ whole genome shotgun (WGS) entry which is preliminary data.</text>
</comment>
<dbReference type="Pfam" id="PF03706">
    <property type="entry name" value="LPG_synthase_TM"/>
    <property type="match status" value="1"/>
</dbReference>
<evidence type="ECO:0000256" key="6">
    <source>
        <dbReference type="SAM" id="Phobius"/>
    </source>
</evidence>
<accession>A0ABT5U9X6</accession>
<keyword evidence="4 6" id="KW-1133">Transmembrane helix</keyword>
<evidence type="ECO:0000256" key="3">
    <source>
        <dbReference type="ARBA" id="ARBA00022692"/>
    </source>
</evidence>
<feature type="transmembrane region" description="Helical" evidence="6">
    <location>
        <begin position="120"/>
        <end position="141"/>
    </location>
</feature>
<evidence type="ECO:0000313" key="8">
    <source>
        <dbReference type="Proteomes" id="UP001528823"/>
    </source>
</evidence>
<evidence type="ECO:0000256" key="1">
    <source>
        <dbReference type="ARBA" id="ARBA00004651"/>
    </source>
</evidence>
<feature type="transmembrane region" description="Helical" evidence="6">
    <location>
        <begin position="38"/>
        <end position="59"/>
    </location>
</feature>
<feature type="transmembrane region" description="Helical" evidence="6">
    <location>
        <begin position="189"/>
        <end position="211"/>
    </location>
</feature>
<reference evidence="7 8" key="1">
    <citation type="submission" date="2022-11" db="EMBL/GenBank/DDBJ databases">
        <title>Spartinivicinus poritis sp. nov., isolated from scleractinian coral Porites lutea.</title>
        <authorList>
            <person name="Zhang G."/>
            <person name="Cai L."/>
            <person name="Wei Q."/>
        </authorList>
    </citation>
    <scope>NUCLEOTIDE SEQUENCE [LARGE SCALE GENOMIC DNA]</scope>
    <source>
        <strain evidence="7 8">A2-2</strain>
    </source>
</reference>
<feature type="transmembrane region" description="Helical" evidence="6">
    <location>
        <begin position="6"/>
        <end position="26"/>
    </location>
</feature>
<keyword evidence="5 6" id="KW-0472">Membrane</keyword>
<name>A0ABT5U9X6_9GAMM</name>
<gene>
    <name evidence="7" type="ORF">ORQ98_12615</name>
</gene>
<feature type="transmembrane region" description="Helical" evidence="6">
    <location>
        <begin position="248"/>
        <end position="267"/>
    </location>
</feature>
<proteinExistence type="predicted"/>
<dbReference type="EMBL" id="JAPMOU010000014">
    <property type="protein sequence ID" value="MDE1462811.1"/>
    <property type="molecule type" value="Genomic_DNA"/>
</dbReference>
<keyword evidence="2" id="KW-1003">Cell membrane</keyword>
<evidence type="ECO:0000256" key="5">
    <source>
        <dbReference type="ARBA" id="ARBA00023136"/>
    </source>
</evidence>
<keyword evidence="3 6" id="KW-0812">Transmembrane</keyword>
<dbReference type="RefSeq" id="WP_274689162.1">
    <property type="nucleotide sequence ID" value="NZ_JAPMOU010000014.1"/>
</dbReference>
<dbReference type="Proteomes" id="UP001528823">
    <property type="component" value="Unassembled WGS sequence"/>
</dbReference>
<sequence length="294" mass="33922">MTPKKIISITIYIASIVFIILYTYSIKDHITTLEKTNYKTIMICFFLYYVFFFINGFVLMKSITLLKSDKKNKTLFFKISIYSSFYNLITPFKAGSILAKWHLLKKYFCISNKNFISSFVYLNIINYSISLVALNISTIVLVQKYDIRTFLLFDILVTALSIIILYHTKKILTYIKIENLLTKKNLKTTLKITTSLLIQVGIGSLIIYYIFLSIEKDANLTTSIVLFCLINLSTFIAIIPGNIGFREIGLGAISTFINLDFNIVFTVVLVDRIIQTSFIFILSLHYFIIEKTKN</sequence>
<keyword evidence="8" id="KW-1185">Reference proteome</keyword>
<feature type="transmembrane region" description="Helical" evidence="6">
    <location>
        <begin position="79"/>
        <end position="99"/>
    </location>
</feature>
<feature type="transmembrane region" description="Helical" evidence="6">
    <location>
        <begin position="147"/>
        <end position="168"/>
    </location>
</feature>
<evidence type="ECO:0000256" key="4">
    <source>
        <dbReference type="ARBA" id="ARBA00022989"/>
    </source>
</evidence>
<protein>
    <submittedName>
        <fullName evidence="7">Lysylphosphatidylglycerol synthase domain-containing protein</fullName>
    </submittedName>
</protein>